<dbReference type="EMBL" id="JABMJE010000051">
    <property type="protein sequence ID" value="NQS78049.1"/>
    <property type="molecule type" value="Genomic_DNA"/>
</dbReference>
<organism evidence="1 2">
    <name type="scientific">Methanoculleus bourgensis</name>
    <dbReference type="NCBI Taxonomy" id="83986"/>
    <lineage>
        <taxon>Archaea</taxon>
        <taxon>Methanobacteriati</taxon>
        <taxon>Methanobacteriota</taxon>
        <taxon>Stenosarchaea group</taxon>
        <taxon>Methanomicrobia</taxon>
        <taxon>Methanomicrobiales</taxon>
        <taxon>Methanomicrobiaceae</taxon>
        <taxon>Methanoculleus</taxon>
    </lineage>
</organism>
<reference evidence="1" key="1">
    <citation type="submission" date="2020-05" db="EMBL/GenBank/DDBJ databases">
        <title>The first insight into the ecology of ammonia-tolerant syntrophic propionate oxidizing bacteria.</title>
        <authorList>
            <person name="Singh A."/>
            <person name="Schnurer A."/>
            <person name="Westerholm M."/>
        </authorList>
    </citation>
    <scope>NUCLEOTIDE SEQUENCE</scope>
    <source>
        <strain evidence="1">MAG54</strain>
    </source>
</reference>
<comment type="caution">
    <text evidence="1">The sequence shown here is derived from an EMBL/GenBank/DDBJ whole genome shotgun (WGS) entry which is preliminary data.</text>
</comment>
<gene>
    <name evidence="1" type="ORF">HQQ74_04990</name>
</gene>
<proteinExistence type="predicted"/>
<accession>A0A8T7H5W9</accession>
<dbReference type="OrthoDB" id="117791at2157"/>
<name>A0A8T7H5W9_9EURY</name>
<dbReference type="GeneID" id="55564134"/>
<evidence type="ECO:0000313" key="1">
    <source>
        <dbReference type="EMBL" id="NQS78049.1"/>
    </source>
</evidence>
<evidence type="ECO:0000313" key="2">
    <source>
        <dbReference type="Proteomes" id="UP000737555"/>
    </source>
</evidence>
<sequence length="51" mass="5986">MVEKYDHKQIIGQEYERGMLTYGGAVDFQGRIVYAVSEEEHNLLMKRIKNP</sequence>
<dbReference type="AlphaFoldDB" id="A0A8T7H5W9"/>
<dbReference type="Proteomes" id="UP000737555">
    <property type="component" value="Unassembled WGS sequence"/>
</dbReference>
<dbReference type="OMA" id="QEYERGM"/>
<protein>
    <submittedName>
        <fullName evidence="1">Uncharacterized protein</fullName>
    </submittedName>
</protein>
<dbReference type="RefSeq" id="WP_014867906.1">
    <property type="nucleotide sequence ID" value="NZ_LT158599.1"/>
</dbReference>